<keyword evidence="7" id="KW-1185">Reference proteome</keyword>
<protein>
    <recommendedName>
        <fullName evidence="8">Beta-microseminoprotein</fullName>
    </recommendedName>
</protein>
<dbReference type="OrthoDB" id="9969981at2759"/>
<dbReference type="GO" id="GO:0005576">
    <property type="term" value="C:extracellular region"/>
    <property type="evidence" value="ECO:0007669"/>
    <property type="project" value="UniProtKB-SubCell"/>
</dbReference>
<feature type="signal peptide" evidence="5">
    <location>
        <begin position="1"/>
        <end position="22"/>
    </location>
</feature>
<name>A0A8J6KAZ9_ELECQ</name>
<keyword evidence="3" id="KW-0964">Secreted</keyword>
<comment type="similarity">
    <text evidence="2">Belongs to the beta-microseminoprotein family.</text>
</comment>
<keyword evidence="4" id="KW-1015">Disulfide bond</keyword>
<dbReference type="Pfam" id="PF05825">
    <property type="entry name" value="PSP94"/>
    <property type="match status" value="1"/>
</dbReference>
<evidence type="ECO:0000313" key="6">
    <source>
        <dbReference type="EMBL" id="KAG9485105.1"/>
    </source>
</evidence>
<keyword evidence="5" id="KW-0732">Signal</keyword>
<evidence type="ECO:0000256" key="3">
    <source>
        <dbReference type="ARBA" id="ARBA00022525"/>
    </source>
</evidence>
<dbReference type="Gene3D" id="2.10.70.10">
    <property type="entry name" value="Complement Module, domain 1"/>
    <property type="match status" value="1"/>
</dbReference>
<sequence length="118" mass="13231">MMKYLLLIAVFGAGIFVDVCNGACITYGPKGPGGPHAEAPKGCTYEEVLHEYDSRWRTQDCLDCDCNADGSVRCCQAYGTPVDYDEKNCIKIWDQEACMFHVVRRNNRRKTCKHAMVG</sequence>
<gene>
    <name evidence="6" type="ORF">GDO78_008285</name>
</gene>
<comment type="subcellular location">
    <subcellularLocation>
        <location evidence="1">Secreted</location>
    </subcellularLocation>
</comment>
<accession>A0A8J6KAZ9</accession>
<evidence type="ECO:0000256" key="2">
    <source>
        <dbReference type="ARBA" id="ARBA00010352"/>
    </source>
</evidence>
<organism evidence="6 7">
    <name type="scientific">Eleutherodactylus coqui</name>
    <name type="common">Puerto Rican coqui</name>
    <dbReference type="NCBI Taxonomy" id="57060"/>
    <lineage>
        <taxon>Eukaryota</taxon>
        <taxon>Metazoa</taxon>
        <taxon>Chordata</taxon>
        <taxon>Craniata</taxon>
        <taxon>Vertebrata</taxon>
        <taxon>Euteleostomi</taxon>
        <taxon>Amphibia</taxon>
        <taxon>Batrachia</taxon>
        <taxon>Anura</taxon>
        <taxon>Neobatrachia</taxon>
        <taxon>Hyloidea</taxon>
        <taxon>Eleutherodactylidae</taxon>
        <taxon>Eleutherodactylinae</taxon>
        <taxon>Eleutherodactylus</taxon>
        <taxon>Eleutherodactylus</taxon>
    </lineage>
</organism>
<proteinExistence type="inferred from homology"/>
<evidence type="ECO:0000256" key="1">
    <source>
        <dbReference type="ARBA" id="ARBA00004613"/>
    </source>
</evidence>
<dbReference type="EMBL" id="WNTK01000004">
    <property type="protein sequence ID" value="KAG9485105.1"/>
    <property type="molecule type" value="Genomic_DNA"/>
</dbReference>
<dbReference type="PANTHER" id="PTHR10500">
    <property type="entry name" value="BETA-MICROSEMINOPROTEIN"/>
    <property type="match status" value="1"/>
</dbReference>
<evidence type="ECO:0008006" key="8">
    <source>
        <dbReference type="Google" id="ProtNLM"/>
    </source>
</evidence>
<dbReference type="Gene3D" id="2.20.25.590">
    <property type="match status" value="1"/>
</dbReference>
<dbReference type="Proteomes" id="UP000770717">
    <property type="component" value="Unassembled WGS sequence"/>
</dbReference>
<evidence type="ECO:0000256" key="5">
    <source>
        <dbReference type="SAM" id="SignalP"/>
    </source>
</evidence>
<dbReference type="InterPro" id="IPR008735">
    <property type="entry name" value="PSP94"/>
</dbReference>
<feature type="chain" id="PRO_5035171784" description="Beta-microseminoprotein" evidence="5">
    <location>
        <begin position="23"/>
        <end position="118"/>
    </location>
</feature>
<evidence type="ECO:0000256" key="4">
    <source>
        <dbReference type="ARBA" id="ARBA00023157"/>
    </source>
</evidence>
<reference evidence="6" key="1">
    <citation type="thesis" date="2020" institute="ProQuest LLC" country="789 East Eisenhower Parkway, Ann Arbor, MI, USA">
        <title>Comparative Genomics and Chromosome Evolution.</title>
        <authorList>
            <person name="Mudd A.B."/>
        </authorList>
    </citation>
    <scope>NUCLEOTIDE SEQUENCE</scope>
    <source>
        <strain evidence="6">HN-11 Male</strain>
        <tissue evidence="6">Kidney and liver</tissue>
    </source>
</reference>
<comment type="caution">
    <text evidence="6">The sequence shown here is derived from an EMBL/GenBank/DDBJ whole genome shotgun (WGS) entry which is preliminary data.</text>
</comment>
<dbReference type="AlphaFoldDB" id="A0A8J6KAZ9"/>
<evidence type="ECO:0000313" key="7">
    <source>
        <dbReference type="Proteomes" id="UP000770717"/>
    </source>
</evidence>
<dbReference type="PANTHER" id="PTHR10500:SF7">
    <property type="entry name" value="BETA-MICROSEMINOPROTEIN"/>
    <property type="match status" value="1"/>
</dbReference>